<sequence length="104" mass="11638">MQFFGEQSRDLGCGLGHLLHSRILLANRIKAYVPLRSERCVFVACPSSMYLSLLFRNVTSARAAVSHVCSRNFHRTGSLNITASIYLVSCHAQWRIRATASEIP</sequence>
<reference evidence="1" key="1">
    <citation type="submission" date="2016-01" db="EMBL/GenBank/DDBJ databases">
        <title>Reference transcriptome for the parasite Schistocephalus solidus: insights into the molecular evolution of parasitism.</title>
        <authorList>
            <person name="Hebert F.O."/>
            <person name="Grambauer S."/>
            <person name="Barber I."/>
            <person name="Landry C.R."/>
            <person name="Aubin-Horth N."/>
        </authorList>
    </citation>
    <scope>NUCLEOTIDE SEQUENCE</scope>
</reference>
<accession>A0A0V0J3H6</accession>
<name>A0A0V0J3H6_SCHSO</name>
<organism evidence="1">
    <name type="scientific">Schistocephalus solidus</name>
    <name type="common">Tapeworm</name>
    <dbReference type="NCBI Taxonomy" id="70667"/>
    <lineage>
        <taxon>Eukaryota</taxon>
        <taxon>Metazoa</taxon>
        <taxon>Spiralia</taxon>
        <taxon>Lophotrochozoa</taxon>
        <taxon>Platyhelminthes</taxon>
        <taxon>Cestoda</taxon>
        <taxon>Eucestoda</taxon>
        <taxon>Diphyllobothriidea</taxon>
        <taxon>Diphyllobothriidae</taxon>
        <taxon>Schistocephalus</taxon>
    </lineage>
</organism>
<gene>
    <name evidence="1" type="primary">ADXL</name>
    <name evidence="1" type="ORF">TR137777</name>
</gene>
<dbReference type="EMBL" id="GEEE01002845">
    <property type="protein sequence ID" value="JAP60380.1"/>
    <property type="molecule type" value="Transcribed_RNA"/>
</dbReference>
<protein>
    <submittedName>
        <fullName evidence="1">Adrenodoxin-like protein</fullName>
    </submittedName>
</protein>
<dbReference type="AlphaFoldDB" id="A0A0V0J3H6"/>
<evidence type="ECO:0000313" key="1">
    <source>
        <dbReference type="EMBL" id="JAP60380.1"/>
    </source>
</evidence>
<proteinExistence type="predicted"/>